<dbReference type="InterPro" id="IPR002168">
    <property type="entry name" value="Lipase_GDXG_HIS_AS"/>
</dbReference>
<dbReference type="GO" id="GO:0004771">
    <property type="term" value="F:sterol ester esterase activity"/>
    <property type="evidence" value="ECO:0007669"/>
    <property type="project" value="TreeGrafter"/>
</dbReference>
<evidence type="ECO:0000256" key="1">
    <source>
        <dbReference type="ARBA" id="ARBA00010515"/>
    </source>
</evidence>
<sequence length="314" mass="34950">VNRAKLDPQMIDVLEIQEKRSLSLDQIENAPVAEIRDLYARERAYWNADPPALASVKDFWIDGPVGDIKIRRYLPKNNQTLPCLIYLHGGGFMMGNLDTHDRIMRVLAIESKLGVVGVDYHLAPEYRFPTALNETLAVIDYLESHGNTLGIDGTRLALGGDSAGANLAVSATQTVHAASPSRIRYLLLYYGAFGLRNSESRRRFGDSDDGMSEEDLKYYENCYLRTADDMHDPRYNVLAGDVSRLPSAFIGAAEYDPLLDDSLALKEHMDTAGVSSQLRIYSGVLHGFLHYGRILDKANQALAEGANFLHRAFL</sequence>
<dbReference type="Gene3D" id="3.40.50.1820">
    <property type="entry name" value="alpha/beta hydrolase"/>
    <property type="match status" value="1"/>
</dbReference>
<organism evidence="4">
    <name type="scientific">marine metagenome</name>
    <dbReference type="NCBI Taxonomy" id="408172"/>
    <lineage>
        <taxon>unclassified sequences</taxon>
        <taxon>metagenomes</taxon>
        <taxon>ecological metagenomes</taxon>
    </lineage>
</organism>
<dbReference type="GO" id="GO:0019433">
    <property type="term" value="P:triglyceride catabolic process"/>
    <property type="evidence" value="ECO:0007669"/>
    <property type="project" value="TreeGrafter"/>
</dbReference>
<dbReference type="GO" id="GO:0004806">
    <property type="term" value="F:triacylglycerol lipase activity"/>
    <property type="evidence" value="ECO:0007669"/>
    <property type="project" value="TreeGrafter"/>
</dbReference>
<dbReference type="PROSITE" id="PS01173">
    <property type="entry name" value="LIPASE_GDXG_HIS"/>
    <property type="match status" value="1"/>
</dbReference>
<dbReference type="EMBL" id="UINC01003181">
    <property type="protein sequence ID" value="SVA04043.1"/>
    <property type="molecule type" value="Genomic_DNA"/>
</dbReference>
<dbReference type="SUPFAM" id="SSF53474">
    <property type="entry name" value="alpha/beta-Hydrolases"/>
    <property type="match status" value="1"/>
</dbReference>
<protein>
    <recommendedName>
        <fullName evidence="3">Alpha/beta hydrolase fold-3 domain-containing protein</fullName>
    </recommendedName>
</protein>
<dbReference type="PANTHER" id="PTHR23025">
    <property type="entry name" value="TRIACYLGLYCEROL LIPASE"/>
    <property type="match status" value="1"/>
</dbReference>
<name>A0A381SRW8_9ZZZZ</name>
<dbReference type="InterPro" id="IPR013094">
    <property type="entry name" value="AB_hydrolase_3"/>
</dbReference>
<dbReference type="AlphaFoldDB" id="A0A381SRW8"/>
<evidence type="ECO:0000256" key="2">
    <source>
        <dbReference type="ARBA" id="ARBA00022801"/>
    </source>
</evidence>
<comment type="similarity">
    <text evidence="1">Belongs to the 'GDXG' lipolytic enzyme family.</text>
</comment>
<dbReference type="Pfam" id="PF07859">
    <property type="entry name" value="Abhydrolase_3"/>
    <property type="match status" value="1"/>
</dbReference>
<feature type="non-terminal residue" evidence="4">
    <location>
        <position position="1"/>
    </location>
</feature>
<reference evidence="4" key="1">
    <citation type="submission" date="2018-05" db="EMBL/GenBank/DDBJ databases">
        <authorList>
            <person name="Lanie J.A."/>
            <person name="Ng W.-L."/>
            <person name="Kazmierczak K.M."/>
            <person name="Andrzejewski T.M."/>
            <person name="Davidsen T.M."/>
            <person name="Wayne K.J."/>
            <person name="Tettelin H."/>
            <person name="Glass J.I."/>
            <person name="Rusch D."/>
            <person name="Podicherti R."/>
            <person name="Tsui H.-C.T."/>
            <person name="Winkler M.E."/>
        </authorList>
    </citation>
    <scope>NUCLEOTIDE SEQUENCE</scope>
</reference>
<gene>
    <name evidence="4" type="ORF">METZ01_LOCUS56897</name>
</gene>
<accession>A0A381SRW8</accession>
<dbReference type="PANTHER" id="PTHR23025:SF4">
    <property type="entry name" value="ALPHA_BETA HYDROLASE FOLD-3 DOMAIN-CONTAINING PROTEIN"/>
    <property type="match status" value="1"/>
</dbReference>
<dbReference type="InterPro" id="IPR029058">
    <property type="entry name" value="AB_hydrolase_fold"/>
</dbReference>
<proteinExistence type="inferred from homology"/>
<keyword evidence="2" id="KW-0378">Hydrolase</keyword>
<evidence type="ECO:0000313" key="4">
    <source>
        <dbReference type="EMBL" id="SVA04043.1"/>
    </source>
</evidence>
<feature type="domain" description="Alpha/beta hydrolase fold-3" evidence="3">
    <location>
        <begin position="84"/>
        <end position="289"/>
    </location>
</feature>
<evidence type="ECO:0000259" key="3">
    <source>
        <dbReference type="Pfam" id="PF07859"/>
    </source>
</evidence>
<dbReference type="GO" id="GO:0005829">
    <property type="term" value="C:cytosol"/>
    <property type="evidence" value="ECO:0007669"/>
    <property type="project" value="TreeGrafter"/>
</dbReference>